<dbReference type="OrthoDB" id="1898231at2"/>
<dbReference type="Proteomes" id="UP000184310">
    <property type="component" value="Unassembled WGS sequence"/>
</dbReference>
<dbReference type="AlphaFoldDB" id="A0A1M6PGJ5"/>
<organism evidence="1 2">
    <name type="scientific">Clostridium cavendishii DSM 21758</name>
    <dbReference type="NCBI Taxonomy" id="1121302"/>
    <lineage>
        <taxon>Bacteria</taxon>
        <taxon>Bacillati</taxon>
        <taxon>Bacillota</taxon>
        <taxon>Clostridia</taxon>
        <taxon>Eubacteriales</taxon>
        <taxon>Clostridiaceae</taxon>
        <taxon>Clostridium</taxon>
    </lineage>
</organism>
<keyword evidence="2" id="KW-1185">Reference proteome</keyword>
<dbReference type="RefSeq" id="WP_072989889.1">
    <property type="nucleotide sequence ID" value="NZ_FQZB01000013.1"/>
</dbReference>
<gene>
    <name evidence="1" type="ORF">SAMN02745163_03150</name>
</gene>
<accession>A0A1M6PGJ5</accession>
<proteinExistence type="predicted"/>
<sequence>MQKTSYPNFVRRKHIDKVINFKEERVFKLSIPISKKGKESILIISRAPKPCSDQGGSKMISRALKYINDNKESFKNIYKVCFVYIFPILEYDSHTLENVLKEKGEKFLTGEDGINIDGGKVENSQIISEEIKASDYIIFAWGEPPKALSELYNVKIEEILKNFKLAKMNTNNVKKAYIVGDLTKKGYAKHCLSWSSKYELVEYEL</sequence>
<dbReference type="EMBL" id="FQZB01000013">
    <property type="protein sequence ID" value="SHK07075.1"/>
    <property type="molecule type" value="Genomic_DNA"/>
</dbReference>
<protein>
    <recommendedName>
        <fullName evidence="3">DUF1643 domain-containing protein</fullName>
    </recommendedName>
</protein>
<evidence type="ECO:0000313" key="1">
    <source>
        <dbReference type="EMBL" id="SHK07075.1"/>
    </source>
</evidence>
<name>A0A1M6PGJ5_9CLOT</name>
<reference evidence="1 2" key="1">
    <citation type="submission" date="2016-11" db="EMBL/GenBank/DDBJ databases">
        <authorList>
            <person name="Jaros S."/>
            <person name="Januszkiewicz K."/>
            <person name="Wedrychowicz H."/>
        </authorList>
    </citation>
    <scope>NUCLEOTIDE SEQUENCE [LARGE SCALE GENOMIC DNA]</scope>
    <source>
        <strain evidence="1 2">DSM 21758</strain>
    </source>
</reference>
<evidence type="ECO:0008006" key="3">
    <source>
        <dbReference type="Google" id="ProtNLM"/>
    </source>
</evidence>
<evidence type="ECO:0000313" key="2">
    <source>
        <dbReference type="Proteomes" id="UP000184310"/>
    </source>
</evidence>